<proteinExistence type="predicted"/>
<feature type="transmembrane region" description="Helical" evidence="9">
    <location>
        <begin position="160"/>
        <end position="180"/>
    </location>
</feature>
<name>A0ABT0E8W1_9GAMM</name>
<comment type="subcellular location">
    <subcellularLocation>
        <location evidence="2">Cell membrane</location>
        <topology evidence="2">Multi-pass membrane protein</topology>
    </subcellularLocation>
</comment>
<dbReference type="InterPro" id="IPR005467">
    <property type="entry name" value="His_kinase_dom"/>
</dbReference>
<reference evidence="11" key="1">
    <citation type="submission" date="2022-04" db="EMBL/GenBank/DDBJ databases">
        <title>Alcanivorax sp. CY1518 draft genome sequence.</title>
        <authorList>
            <person name="Zhao G."/>
            <person name="An M."/>
        </authorList>
    </citation>
    <scope>NUCLEOTIDE SEQUENCE</scope>
    <source>
        <strain evidence="11">CY1518</strain>
    </source>
</reference>
<evidence type="ECO:0000256" key="5">
    <source>
        <dbReference type="ARBA" id="ARBA00022679"/>
    </source>
</evidence>
<keyword evidence="9" id="KW-0812">Transmembrane</keyword>
<sequence length="412" mass="45129">MTPSWQDPRTWRRRLVFLRGSLVTLLALLYLVADWHAASPLPTFQVGLWLALLWLPSVVFLLTRNRPPRWQWWLCGMEVLVDQLLFLALLHQLGGSANPLAFYLLLPVLIGALALPSAAAGLQVVVAISGYGLTLHWHNVPYHHPHLHALTNEIHPDHGLGMWLAFAAVAVVLTLLGQLLRQAQQREQRSQGTALTLALQRERMYQIGATLADRAHELNTPLSTLLLISEGLAEDPALPESRRNDARQIGELARRISILLRPTAPDSASLAQPRRLSTLCEEVALTLRHLAPTLTVRWQGPADPALAQSSSWQRVLANLGYNACDAGASTLDIACVQTQSGWLIQISDDGPRQPGQPGREGLGIGLALVETSLAALGATLELTFERQWTQARIQLPRISGAQPAPDSQGEPA</sequence>
<keyword evidence="9" id="KW-1133">Transmembrane helix</keyword>
<dbReference type="InterPro" id="IPR036097">
    <property type="entry name" value="HisK_dim/P_sf"/>
</dbReference>
<evidence type="ECO:0000256" key="2">
    <source>
        <dbReference type="ARBA" id="ARBA00004651"/>
    </source>
</evidence>
<evidence type="ECO:0000256" key="8">
    <source>
        <dbReference type="ARBA" id="ARBA00022840"/>
    </source>
</evidence>
<keyword evidence="8" id="KW-0067">ATP-binding</keyword>
<dbReference type="SUPFAM" id="SSF47384">
    <property type="entry name" value="Homodimeric domain of signal transducing histidine kinase"/>
    <property type="match status" value="1"/>
</dbReference>
<gene>
    <name evidence="11" type="ORF">MU846_10745</name>
</gene>
<comment type="caution">
    <text evidence="11">The sequence shown here is derived from an EMBL/GenBank/DDBJ whole genome shotgun (WGS) entry which is preliminary data.</text>
</comment>
<dbReference type="Gene3D" id="3.30.565.10">
    <property type="entry name" value="Histidine kinase-like ATPase, C-terminal domain"/>
    <property type="match status" value="1"/>
</dbReference>
<dbReference type="EC" id="2.7.13.3" evidence="3"/>
<dbReference type="RefSeq" id="WP_246952574.1">
    <property type="nucleotide sequence ID" value="NZ_JALKII010000007.1"/>
</dbReference>
<keyword evidence="12" id="KW-1185">Reference proteome</keyword>
<dbReference type="PANTHER" id="PTHR44936">
    <property type="entry name" value="SENSOR PROTEIN CREC"/>
    <property type="match status" value="1"/>
</dbReference>
<dbReference type="EMBL" id="JALKII010000007">
    <property type="protein sequence ID" value="MCK0538187.1"/>
    <property type="molecule type" value="Genomic_DNA"/>
</dbReference>
<organism evidence="11 12">
    <name type="scientific">Alcanivorax quisquiliarum</name>
    <dbReference type="NCBI Taxonomy" id="2933565"/>
    <lineage>
        <taxon>Bacteria</taxon>
        <taxon>Pseudomonadati</taxon>
        <taxon>Pseudomonadota</taxon>
        <taxon>Gammaproteobacteria</taxon>
        <taxon>Oceanospirillales</taxon>
        <taxon>Alcanivoracaceae</taxon>
        <taxon>Alcanivorax</taxon>
    </lineage>
</organism>
<dbReference type="InterPro" id="IPR003594">
    <property type="entry name" value="HATPase_dom"/>
</dbReference>
<evidence type="ECO:0000313" key="11">
    <source>
        <dbReference type="EMBL" id="MCK0538187.1"/>
    </source>
</evidence>
<accession>A0ABT0E8W1</accession>
<feature type="transmembrane region" description="Helical" evidence="9">
    <location>
        <begin position="44"/>
        <end position="63"/>
    </location>
</feature>
<dbReference type="SUPFAM" id="SSF55874">
    <property type="entry name" value="ATPase domain of HSP90 chaperone/DNA topoisomerase II/histidine kinase"/>
    <property type="match status" value="1"/>
</dbReference>
<evidence type="ECO:0000256" key="7">
    <source>
        <dbReference type="ARBA" id="ARBA00022777"/>
    </source>
</evidence>
<dbReference type="Proteomes" id="UP001165524">
    <property type="component" value="Unassembled WGS sequence"/>
</dbReference>
<dbReference type="SMART" id="SM00387">
    <property type="entry name" value="HATPase_c"/>
    <property type="match status" value="1"/>
</dbReference>
<evidence type="ECO:0000256" key="1">
    <source>
        <dbReference type="ARBA" id="ARBA00000085"/>
    </source>
</evidence>
<dbReference type="CDD" id="cd00082">
    <property type="entry name" value="HisKA"/>
    <property type="match status" value="1"/>
</dbReference>
<dbReference type="PANTHER" id="PTHR44936:SF10">
    <property type="entry name" value="SENSOR PROTEIN RSTB"/>
    <property type="match status" value="1"/>
</dbReference>
<evidence type="ECO:0000256" key="9">
    <source>
        <dbReference type="SAM" id="Phobius"/>
    </source>
</evidence>
<dbReference type="InterPro" id="IPR003661">
    <property type="entry name" value="HisK_dim/P_dom"/>
</dbReference>
<dbReference type="GO" id="GO:0016301">
    <property type="term" value="F:kinase activity"/>
    <property type="evidence" value="ECO:0007669"/>
    <property type="project" value="UniProtKB-KW"/>
</dbReference>
<keyword evidence="7 11" id="KW-0418">Kinase</keyword>
<dbReference type="Gene3D" id="1.10.287.130">
    <property type="match status" value="1"/>
</dbReference>
<dbReference type="InterPro" id="IPR050980">
    <property type="entry name" value="2C_sensor_his_kinase"/>
</dbReference>
<keyword evidence="4" id="KW-1003">Cell membrane</keyword>
<comment type="catalytic activity">
    <reaction evidence="1">
        <text>ATP + protein L-histidine = ADP + protein N-phospho-L-histidine.</text>
        <dbReference type="EC" id="2.7.13.3"/>
    </reaction>
</comment>
<feature type="transmembrane region" description="Helical" evidence="9">
    <location>
        <begin position="96"/>
        <end position="115"/>
    </location>
</feature>
<feature type="domain" description="Histidine kinase" evidence="10">
    <location>
        <begin position="213"/>
        <end position="399"/>
    </location>
</feature>
<evidence type="ECO:0000256" key="3">
    <source>
        <dbReference type="ARBA" id="ARBA00012438"/>
    </source>
</evidence>
<evidence type="ECO:0000256" key="4">
    <source>
        <dbReference type="ARBA" id="ARBA00022475"/>
    </source>
</evidence>
<keyword evidence="5" id="KW-0808">Transferase</keyword>
<feature type="transmembrane region" description="Helical" evidence="9">
    <location>
        <begin position="16"/>
        <end position="38"/>
    </location>
</feature>
<evidence type="ECO:0000259" key="10">
    <source>
        <dbReference type="PROSITE" id="PS50109"/>
    </source>
</evidence>
<dbReference type="PROSITE" id="PS50109">
    <property type="entry name" value="HIS_KIN"/>
    <property type="match status" value="1"/>
</dbReference>
<keyword evidence="6" id="KW-0547">Nucleotide-binding</keyword>
<protein>
    <recommendedName>
        <fullName evidence="3">histidine kinase</fullName>
        <ecNumber evidence="3">2.7.13.3</ecNumber>
    </recommendedName>
</protein>
<evidence type="ECO:0000313" key="12">
    <source>
        <dbReference type="Proteomes" id="UP001165524"/>
    </source>
</evidence>
<dbReference type="InterPro" id="IPR036890">
    <property type="entry name" value="HATPase_C_sf"/>
</dbReference>
<keyword evidence="9" id="KW-0472">Membrane</keyword>
<evidence type="ECO:0000256" key="6">
    <source>
        <dbReference type="ARBA" id="ARBA00022741"/>
    </source>
</evidence>